<protein>
    <recommendedName>
        <fullName evidence="2">VPS9 domain-containing protein</fullName>
    </recommendedName>
</protein>
<evidence type="ECO:0000313" key="3">
    <source>
        <dbReference type="EMBL" id="VDI20176.1"/>
    </source>
</evidence>
<evidence type="ECO:0000313" key="4">
    <source>
        <dbReference type="Proteomes" id="UP000596742"/>
    </source>
</evidence>
<dbReference type="GO" id="GO:0031267">
    <property type="term" value="F:small GTPase binding"/>
    <property type="evidence" value="ECO:0007669"/>
    <property type="project" value="TreeGrafter"/>
</dbReference>
<feature type="compositionally biased region" description="Basic and acidic residues" evidence="1">
    <location>
        <begin position="316"/>
        <end position="368"/>
    </location>
</feature>
<organism evidence="3 4">
    <name type="scientific">Mytilus galloprovincialis</name>
    <name type="common">Mediterranean mussel</name>
    <dbReference type="NCBI Taxonomy" id="29158"/>
    <lineage>
        <taxon>Eukaryota</taxon>
        <taxon>Metazoa</taxon>
        <taxon>Spiralia</taxon>
        <taxon>Lophotrochozoa</taxon>
        <taxon>Mollusca</taxon>
        <taxon>Bivalvia</taxon>
        <taxon>Autobranchia</taxon>
        <taxon>Pteriomorphia</taxon>
        <taxon>Mytilida</taxon>
        <taxon>Mytiloidea</taxon>
        <taxon>Mytilidae</taxon>
        <taxon>Mytilinae</taxon>
        <taxon>Mytilus</taxon>
    </lineage>
</organism>
<dbReference type="GO" id="GO:0005829">
    <property type="term" value="C:cytosol"/>
    <property type="evidence" value="ECO:0007669"/>
    <property type="project" value="TreeGrafter"/>
</dbReference>
<name>A0A8B6DJV0_MYTGA</name>
<feature type="region of interest" description="Disordered" evidence="1">
    <location>
        <begin position="93"/>
        <end position="117"/>
    </location>
</feature>
<comment type="caution">
    <text evidence="3">The sequence shown here is derived from an EMBL/GenBank/DDBJ whole genome shotgun (WGS) entry which is preliminary data.</text>
</comment>
<gene>
    <name evidence="3" type="ORF">MGAL_10B007115</name>
</gene>
<sequence>MTAVNTTITTVMRTVADALKLDGDGKVQESYMKYLECVLRISTKLLQDARLGGNLNVIIGKDTVKMVRLGQQCMERVAAVVTQIDAQSSSLDSIQIQPSYKPSGTKSEPCTPSDQFQSSKCNVFPDNVLIPKEQSPLELAYKQNQQLMMAYKARLARLDPKRRMATDYSLTVQRKMAENLAVAKVQEEALKKKMNERQQRLEEQAARRFGTPTGLTDDDKEQRLIYKKVLEFEQEHLAFNSWRKKLEEKPDDSELINKLIQEITRSNEHPLTLKMKSLQKRLYDKLQHIVNEKINIVDQIKVPLSKSLYPTHHWNKSKEQDNSSEDSKGTSSKREGKIKGHESESESRTDNENDSTGDKRQSENKTDIINDDEVKDTHVPQEMDNKRKSRLEVKEENSDEDEKRDKWEPDYTAETNDISKVQTEVKKDLEKAIDIGEKERDKLRDSIRETKGILHQISQEYDQYNQDNMDELFDDENSDESIEDVKGGEKIQEKSIEIHEEDQNDTGKPLKSSASLSDLKSIEMKIKNLKNEAYQRHIKAISQDIHMYLEKMLVLFTICYEQLDCIEGKDQCYACLEKSIFKPVWRYLLGLFRLANEPKELTLAYVMTERQTCLPADCSVKLKLQMTDCEEPYNIAVKHLKMFPNQQTLLDKLECLVKCSRLVCQCIEDYFKNQKIPSIGADDLLPILCYVIIKAGQPQILSECLILEEFIHEGLPSFDVYSAHLCIVRTPFVVQETREKSLLVI</sequence>
<dbReference type="GO" id="GO:0005085">
    <property type="term" value="F:guanyl-nucleotide exchange factor activity"/>
    <property type="evidence" value="ECO:0007669"/>
    <property type="project" value="InterPro"/>
</dbReference>
<accession>A0A8B6DJV0</accession>
<dbReference type="SMART" id="SM00167">
    <property type="entry name" value="VPS9"/>
    <property type="match status" value="1"/>
</dbReference>
<evidence type="ECO:0000259" key="2">
    <source>
        <dbReference type="PROSITE" id="PS51205"/>
    </source>
</evidence>
<dbReference type="AlphaFoldDB" id="A0A8B6DJV0"/>
<proteinExistence type="predicted"/>
<dbReference type="Pfam" id="PF02204">
    <property type="entry name" value="VPS9"/>
    <property type="match status" value="1"/>
</dbReference>
<feature type="domain" description="VPS9" evidence="2">
    <location>
        <begin position="597"/>
        <end position="739"/>
    </location>
</feature>
<keyword evidence="4" id="KW-1185">Reference proteome</keyword>
<dbReference type="InterPro" id="IPR037191">
    <property type="entry name" value="VPS9_dom_sf"/>
</dbReference>
<dbReference type="Gene3D" id="1.20.1050.80">
    <property type="entry name" value="VPS9 domain"/>
    <property type="match status" value="1"/>
</dbReference>
<feature type="compositionally biased region" description="Basic and acidic residues" evidence="1">
    <location>
        <begin position="375"/>
        <end position="409"/>
    </location>
</feature>
<feature type="region of interest" description="Disordered" evidence="1">
    <location>
        <begin position="312"/>
        <end position="419"/>
    </location>
</feature>
<dbReference type="Proteomes" id="UP000596742">
    <property type="component" value="Unassembled WGS sequence"/>
</dbReference>
<evidence type="ECO:0000256" key="1">
    <source>
        <dbReference type="SAM" id="MobiDB-lite"/>
    </source>
</evidence>
<dbReference type="InterPro" id="IPR003123">
    <property type="entry name" value="VPS9"/>
</dbReference>
<dbReference type="EMBL" id="UYJE01003544">
    <property type="protein sequence ID" value="VDI20176.1"/>
    <property type="molecule type" value="Genomic_DNA"/>
</dbReference>
<reference evidence="3" key="1">
    <citation type="submission" date="2018-11" db="EMBL/GenBank/DDBJ databases">
        <authorList>
            <person name="Alioto T."/>
            <person name="Alioto T."/>
        </authorList>
    </citation>
    <scope>NUCLEOTIDE SEQUENCE</scope>
</reference>
<dbReference type="SUPFAM" id="SSF109993">
    <property type="entry name" value="VPS9 domain"/>
    <property type="match status" value="1"/>
</dbReference>
<dbReference type="PANTHER" id="PTHR23101:SF98">
    <property type="entry name" value="VPS9 DOMAIN-CONTAINING PROTEIN 1"/>
    <property type="match status" value="1"/>
</dbReference>
<dbReference type="InterPro" id="IPR045046">
    <property type="entry name" value="Vps9-like"/>
</dbReference>
<dbReference type="OrthoDB" id="10264848at2759"/>
<dbReference type="PANTHER" id="PTHR23101">
    <property type="entry name" value="RAB GDP/GTP EXCHANGE FACTOR"/>
    <property type="match status" value="1"/>
</dbReference>
<dbReference type="GO" id="GO:0030139">
    <property type="term" value="C:endocytic vesicle"/>
    <property type="evidence" value="ECO:0007669"/>
    <property type="project" value="TreeGrafter"/>
</dbReference>
<dbReference type="GO" id="GO:0016192">
    <property type="term" value="P:vesicle-mediated transport"/>
    <property type="evidence" value="ECO:0007669"/>
    <property type="project" value="InterPro"/>
</dbReference>
<dbReference type="PROSITE" id="PS51205">
    <property type="entry name" value="VPS9"/>
    <property type="match status" value="1"/>
</dbReference>